<keyword evidence="1" id="KW-0472">Membrane</keyword>
<organism evidence="2 3">
    <name type="scientific">Syntrophothermus lipocalidus (strain DSM 12680 / TGB-C1)</name>
    <dbReference type="NCBI Taxonomy" id="643648"/>
    <lineage>
        <taxon>Bacteria</taxon>
        <taxon>Bacillati</taxon>
        <taxon>Bacillota</taxon>
        <taxon>Clostridia</taxon>
        <taxon>Eubacteriales</taxon>
        <taxon>Syntrophomonadaceae</taxon>
        <taxon>Syntrophothermus</taxon>
    </lineage>
</organism>
<dbReference type="Proteomes" id="UP000000378">
    <property type="component" value="Chromosome"/>
</dbReference>
<accession>D7CPZ1</accession>
<evidence type="ECO:0000313" key="2">
    <source>
        <dbReference type="EMBL" id="ADI02769.1"/>
    </source>
</evidence>
<dbReference type="STRING" id="643648.Slip_2022"/>
<keyword evidence="1" id="KW-0812">Transmembrane</keyword>
<evidence type="ECO:0000313" key="3">
    <source>
        <dbReference type="Proteomes" id="UP000000378"/>
    </source>
</evidence>
<keyword evidence="1" id="KW-1133">Transmembrane helix</keyword>
<dbReference type="RefSeq" id="WP_013176171.1">
    <property type="nucleotide sequence ID" value="NC_014220.1"/>
</dbReference>
<protein>
    <submittedName>
        <fullName evidence="2">Uncharacterized protein</fullName>
    </submittedName>
</protein>
<dbReference type="EMBL" id="CP002048">
    <property type="protein sequence ID" value="ADI02769.1"/>
    <property type="molecule type" value="Genomic_DNA"/>
</dbReference>
<keyword evidence="3" id="KW-1185">Reference proteome</keyword>
<name>D7CPZ1_SYNLT</name>
<dbReference type="AlphaFoldDB" id="D7CPZ1"/>
<reference evidence="3" key="1">
    <citation type="journal article" date="2010" name="Stand. Genomic Sci.">
        <title>Complete genome sequence of Syntrophothermus lipocalidus type strain (TGB-C1T).</title>
        <authorList>
            <consortium name="US DOE Joint Genome Institute (JGI-PGF)"/>
            <person name="Djao O."/>
            <person name="Zhang X."/>
            <person name="Lucas S."/>
            <person name="Lapidus A."/>
            <person name="Glavina Del Rio T."/>
            <person name="Nolan M."/>
            <person name="Tice H."/>
            <person name="Cheng J."/>
            <person name="Han C."/>
            <person name="Tapia R."/>
            <person name="Goodwin L."/>
            <person name="Pitluck S."/>
            <person name="Liolios K."/>
            <person name="Ivanova N."/>
            <person name="Mavromatis K."/>
            <person name="Mikhailova N."/>
            <person name="Ovchinnikova G."/>
            <person name="Pati A."/>
            <person name="Brambilla E."/>
            <person name="Chen A."/>
            <person name="Palaniappan K."/>
            <person name="Land M."/>
            <person name="Hauser L."/>
            <person name="Chang Y."/>
            <person name="Jeffries C."/>
            <person name="Rohde M."/>
            <person name="Sikorski J."/>
            <person name="Spring S."/>
            <person name="Goker M."/>
            <person name="Detter J."/>
            <person name="Woyke T."/>
            <person name="Bristow J."/>
            <person name="Eisen J."/>
            <person name="Markowitz V."/>
            <person name="Hugenholtz P."/>
            <person name="Kyrpides N."/>
            <person name="Klenk H."/>
        </authorList>
    </citation>
    <scope>NUCLEOTIDE SEQUENCE [LARGE SCALE GENOMIC DNA]</scope>
    <source>
        <strain evidence="3">DSM 12680 / TGB-C1</strain>
    </source>
</reference>
<proteinExistence type="predicted"/>
<evidence type="ECO:0000256" key="1">
    <source>
        <dbReference type="SAM" id="Phobius"/>
    </source>
</evidence>
<reference evidence="2 3" key="2">
    <citation type="journal article" date="2010" name="Stand. Genomic Sci.">
        <title>Complete genome sequence of Syntrophothermus lipocalidus type strain (TGB-C1).</title>
        <authorList>
            <person name="Djao O.D."/>
            <person name="Zhang X."/>
            <person name="Lucas S."/>
            <person name="Lapidus A."/>
            <person name="Del Rio T.G."/>
            <person name="Nolan M."/>
            <person name="Tice H."/>
            <person name="Cheng J.F."/>
            <person name="Han C."/>
            <person name="Tapia R."/>
            <person name="Goodwin L."/>
            <person name="Pitluck S."/>
            <person name="Liolios K."/>
            <person name="Ivanova N."/>
            <person name="Mavromatis K."/>
            <person name="Mikhailova N."/>
            <person name="Ovchinnikova G."/>
            <person name="Pati A."/>
            <person name="Brambilla E."/>
            <person name="Chen A."/>
            <person name="Palaniappan K."/>
            <person name="Land M."/>
            <person name="Hauser L."/>
            <person name="Chang Y.J."/>
            <person name="Jeffries C.D."/>
            <person name="Rohde M."/>
            <person name="Sikorski J."/>
            <person name="Spring S."/>
            <person name="Goker M."/>
            <person name="Detter J.C."/>
            <person name="Woyke T."/>
            <person name="Bristow J."/>
            <person name="Eisen J.A."/>
            <person name="Markowitz V."/>
            <person name="Hugenholtz P."/>
            <person name="Kyrpides N.C."/>
            <person name="Klenk H.P."/>
        </authorList>
    </citation>
    <scope>NUCLEOTIDE SEQUENCE [LARGE SCALE GENOMIC DNA]</scope>
    <source>
        <strain evidence="3">DSM 12680 / TGB-C1</strain>
    </source>
</reference>
<dbReference type="HOGENOM" id="CLU_1293809_0_0_9"/>
<dbReference type="KEGG" id="slp:Slip_2022"/>
<feature type="transmembrane region" description="Helical" evidence="1">
    <location>
        <begin position="14"/>
        <end position="35"/>
    </location>
</feature>
<gene>
    <name evidence="2" type="ordered locus">Slip_2022</name>
</gene>
<sequence length="213" mass="23338">MEWLRKQWTDHPQAVYLGALLLLTVLAWIISVGLVGSPSNSLEGDVKQEQTFSAPRKGWDNDVRYAVASDDYYGVQVTVTPTDANKAVISAKRSGMGIITTLSPETAKAEVSFMLSKNYFIRTKPAVGQMSTNISDYAPKTCVTVTGVRDDGVRVSLGEQSWNRISPEYQELAVTTQGFTRVDMTVTIGQGDGVWLPLEVEIKEANVHAAHSK</sequence>